<gene>
    <name evidence="2" type="ORF">MERR_LOCUS10158</name>
</gene>
<dbReference type="PANTHER" id="PTHR31973">
    <property type="entry name" value="POLYPROTEIN, PUTATIVE-RELATED"/>
    <property type="match status" value="1"/>
</dbReference>
<evidence type="ECO:0008006" key="4">
    <source>
        <dbReference type="Google" id="ProtNLM"/>
    </source>
</evidence>
<evidence type="ECO:0000313" key="2">
    <source>
        <dbReference type="EMBL" id="CAA7022923.1"/>
    </source>
</evidence>
<protein>
    <recommendedName>
        <fullName evidence="4">MULE transposase domain-containing protein</fullName>
    </recommendedName>
</protein>
<dbReference type="PANTHER" id="PTHR31973:SF113">
    <property type="entry name" value="PROTEIN FAR1-RELATED SEQUENCE 5-LIKE"/>
    <property type="match status" value="1"/>
</dbReference>
<reference evidence="2" key="1">
    <citation type="submission" date="2020-01" db="EMBL/GenBank/DDBJ databases">
        <authorList>
            <person name="Mishra B."/>
        </authorList>
    </citation>
    <scope>NUCLEOTIDE SEQUENCE [LARGE SCALE GENOMIC DNA]</scope>
</reference>
<name>A0A6D2I7Q3_9BRAS</name>
<dbReference type="Proteomes" id="UP000467841">
    <property type="component" value="Unassembled WGS sequence"/>
</dbReference>
<dbReference type="AlphaFoldDB" id="A0A6D2I7Q3"/>
<sequence>MNVPPTVYRCSTNDAFDHTVIAGGDGGIWKSESVSGASTSFVRGGQQDSGTNCGKPSAFGGIPIPNTGPSQGNHSGLGGQTNAGSEGVPMPTCGRKSSGYGPNPGHMDALLMAPHPRVQGTVYSRTCSHIETLVQSTTRNSVSLPCLTICSTSVPISPISTLTKWVGRSVWGKFTPVKYCGYYEIKKANLLHTCCIETRSLFKQKASSRVIATVFKAKYGDPIKWPRAADLQQLVLEELRVAASYMKCYRAREGLSLLVTEKDDHGYDRFLYLFLSFGASIRGFRSLRHVIVIDGAHLGSKFQGTLLIASGQDANFQIDAACIVHLARNVTGRYKSKGLAKMVVSVAFAYRIGAFRKIYNDIRTASPDCARYLHKIGIAHWSRAHFPGERYNLMTSNATEQLNKALRGGRNSPILELLKFIQDMMTRWFNARRKKSQKHTGMCTPEVDKVLTANLEACKGSRINMVSSWAV</sequence>
<dbReference type="EMBL" id="CACVBM020000754">
    <property type="protein sequence ID" value="CAA7022923.1"/>
    <property type="molecule type" value="Genomic_DNA"/>
</dbReference>
<accession>A0A6D2I7Q3</accession>
<organism evidence="2 3">
    <name type="scientific">Microthlaspi erraticum</name>
    <dbReference type="NCBI Taxonomy" id="1685480"/>
    <lineage>
        <taxon>Eukaryota</taxon>
        <taxon>Viridiplantae</taxon>
        <taxon>Streptophyta</taxon>
        <taxon>Embryophyta</taxon>
        <taxon>Tracheophyta</taxon>
        <taxon>Spermatophyta</taxon>
        <taxon>Magnoliopsida</taxon>
        <taxon>eudicotyledons</taxon>
        <taxon>Gunneridae</taxon>
        <taxon>Pentapetalae</taxon>
        <taxon>rosids</taxon>
        <taxon>malvids</taxon>
        <taxon>Brassicales</taxon>
        <taxon>Brassicaceae</taxon>
        <taxon>Coluteocarpeae</taxon>
        <taxon>Microthlaspi</taxon>
    </lineage>
</organism>
<evidence type="ECO:0000313" key="3">
    <source>
        <dbReference type="Proteomes" id="UP000467841"/>
    </source>
</evidence>
<dbReference type="OrthoDB" id="1112906at2759"/>
<comment type="caution">
    <text evidence="2">The sequence shown here is derived from an EMBL/GenBank/DDBJ whole genome shotgun (WGS) entry which is preliminary data.</text>
</comment>
<evidence type="ECO:0000256" key="1">
    <source>
        <dbReference type="SAM" id="MobiDB-lite"/>
    </source>
</evidence>
<proteinExistence type="predicted"/>
<keyword evidence="3" id="KW-1185">Reference proteome</keyword>
<feature type="region of interest" description="Disordered" evidence="1">
    <location>
        <begin position="66"/>
        <end position="88"/>
    </location>
</feature>